<evidence type="ECO:0000313" key="2">
    <source>
        <dbReference type="EMBL" id="EHB92319.1"/>
    </source>
</evidence>
<dbReference type="PANTHER" id="PTHR43415:SF3">
    <property type="entry name" value="GNAT-FAMILY ACETYLTRANSFERASE"/>
    <property type="match status" value="1"/>
</dbReference>
<dbReference type="Pfam" id="PF13302">
    <property type="entry name" value="Acetyltransf_3"/>
    <property type="match status" value="1"/>
</dbReference>
<dbReference type="PATRIC" id="fig|742725.3.peg.1254"/>
<dbReference type="InterPro" id="IPR016181">
    <property type="entry name" value="Acyl_CoA_acyltransferase"/>
</dbReference>
<dbReference type="Gene3D" id="3.40.630.30">
    <property type="match status" value="1"/>
</dbReference>
<dbReference type="SUPFAM" id="SSF55729">
    <property type="entry name" value="Acyl-CoA N-acyltransferases (Nat)"/>
    <property type="match status" value="1"/>
</dbReference>
<evidence type="ECO:0000259" key="1">
    <source>
        <dbReference type="PROSITE" id="PS51186"/>
    </source>
</evidence>
<dbReference type="EMBL" id="ADLD01000011">
    <property type="protein sequence ID" value="EHB92319.1"/>
    <property type="molecule type" value="Genomic_DNA"/>
</dbReference>
<sequence>MADLLQSELIKLRAMEPEDIEILYRWENDTDIWKVSNTIAPFSKYVLRQFIENQSRDIYETRQLRLIIESRTSGTPVGAIDLFDLDPYNLRAGVGILIYDKNDQKRGFASEAVALLIRYCFQILGLNQLYCNIPADNIASQALFKSKGFRVIGLKKEWIKTTSDWQDEYMLQLLNPKKY</sequence>
<dbReference type="STRING" id="742725.HMPREF9450_01184"/>
<keyword evidence="3" id="KW-1185">Reference proteome</keyword>
<protein>
    <recommendedName>
        <fullName evidence="1">N-acetyltransferase domain-containing protein</fullName>
    </recommendedName>
</protein>
<accession>G5H8C4</accession>
<dbReference type="HOGENOM" id="CLU_013985_3_2_10"/>
<dbReference type="GO" id="GO:0016747">
    <property type="term" value="F:acyltransferase activity, transferring groups other than amino-acyl groups"/>
    <property type="evidence" value="ECO:0007669"/>
    <property type="project" value="InterPro"/>
</dbReference>
<name>G5H8C4_9BACT</name>
<comment type="caution">
    <text evidence="2">The sequence shown here is derived from an EMBL/GenBank/DDBJ whole genome shotgun (WGS) entry which is preliminary data.</text>
</comment>
<feature type="domain" description="N-acetyltransferase" evidence="1">
    <location>
        <begin position="10"/>
        <end position="175"/>
    </location>
</feature>
<organism evidence="2 3">
    <name type="scientific">Alistipes indistinctus YIT 12060</name>
    <dbReference type="NCBI Taxonomy" id="742725"/>
    <lineage>
        <taxon>Bacteria</taxon>
        <taxon>Pseudomonadati</taxon>
        <taxon>Bacteroidota</taxon>
        <taxon>Bacteroidia</taxon>
        <taxon>Bacteroidales</taxon>
        <taxon>Rikenellaceae</taxon>
        <taxon>Alistipes</taxon>
    </lineage>
</organism>
<dbReference type="InterPro" id="IPR000182">
    <property type="entry name" value="GNAT_dom"/>
</dbReference>
<dbReference type="RefSeq" id="WP_009133990.1">
    <property type="nucleotide sequence ID" value="NZ_CP102250.1"/>
</dbReference>
<dbReference type="AlphaFoldDB" id="G5H8C4"/>
<reference evidence="2 3" key="1">
    <citation type="submission" date="2011-08" db="EMBL/GenBank/DDBJ databases">
        <title>The Genome Sequence of Alistipes indistinctus YIT 12060.</title>
        <authorList>
            <consortium name="The Broad Institute Genome Sequencing Platform"/>
            <person name="Earl A."/>
            <person name="Ward D."/>
            <person name="Feldgarden M."/>
            <person name="Gevers D."/>
            <person name="Morotomi M."/>
            <person name="Young S.K."/>
            <person name="Zeng Q."/>
            <person name="Gargeya S."/>
            <person name="Fitzgerald M."/>
            <person name="Haas B."/>
            <person name="Abouelleil A."/>
            <person name="Alvarado L."/>
            <person name="Arachchi H.M."/>
            <person name="Berlin A."/>
            <person name="Brown A."/>
            <person name="Chapman S.B."/>
            <person name="Chen Z."/>
            <person name="Dunbar C."/>
            <person name="Freedman E."/>
            <person name="Gearin G."/>
            <person name="Gellesch M."/>
            <person name="Goldberg J."/>
            <person name="Griggs A."/>
            <person name="Gujja S."/>
            <person name="Heiman D."/>
            <person name="Howarth C."/>
            <person name="Larson L."/>
            <person name="Lui A."/>
            <person name="MacDonald P.J.P."/>
            <person name="Montmayeur A."/>
            <person name="Murphy C."/>
            <person name="Neiman D."/>
            <person name="Pearson M."/>
            <person name="Priest M."/>
            <person name="Roberts A."/>
            <person name="Saif S."/>
            <person name="Shea T."/>
            <person name="Shenoy N."/>
            <person name="Sisk P."/>
            <person name="Stolte C."/>
            <person name="Sykes S."/>
            <person name="Wortman J."/>
            <person name="Nusbaum C."/>
            <person name="Birren B."/>
        </authorList>
    </citation>
    <scope>NUCLEOTIDE SEQUENCE [LARGE SCALE GENOMIC DNA]</scope>
    <source>
        <strain evidence="2 3">YIT 12060</strain>
    </source>
</reference>
<dbReference type="GeneID" id="92815787"/>
<dbReference type="eggNOG" id="COG1670">
    <property type="taxonomic scope" value="Bacteria"/>
</dbReference>
<evidence type="ECO:0000313" key="3">
    <source>
        <dbReference type="Proteomes" id="UP000006008"/>
    </source>
</evidence>
<dbReference type="PROSITE" id="PS51186">
    <property type="entry name" value="GNAT"/>
    <property type="match status" value="1"/>
</dbReference>
<proteinExistence type="predicted"/>
<gene>
    <name evidence="2" type="ORF">HMPREF9450_01184</name>
</gene>
<dbReference type="OrthoDB" id="893030at2"/>
<dbReference type="PANTHER" id="PTHR43415">
    <property type="entry name" value="SPERMIDINE N(1)-ACETYLTRANSFERASE"/>
    <property type="match status" value="1"/>
</dbReference>
<dbReference type="Proteomes" id="UP000006008">
    <property type="component" value="Unassembled WGS sequence"/>
</dbReference>